<dbReference type="Proteomes" id="UP001374803">
    <property type="component" value="Chromosome"/>
</dbReference>
<evidence type="ECO:0000256" key="3">
    <source>
        <dbReference type="ARBA" id="ARBA00022449"/>
    </source>
</evidence>
<keyword evidence="11" id="KW-0732">Signal</keyword>
<keyword evidence="7" id="KW-0406">Ion transport</keyword>
<dbReference type="Gene3D" id="1.20.1530.20">
    <property type="match status" value="1"/>
</dbReference>
<protein>
    <submittedName>
        <fullName evidence="13">Cation:proton antiporter</fullName>
    </submittedName>
</protein>
<feature type="transmembrane region" description="Helical" evidence="10">
    <location>
        <begin position="96"/>
        <end position="115"/>
    </location>
</feature>
<sequence>MRSAFRFIALAAVILVLGVPGVALASSSEGGHGVSPMIWFVVAAMLVAAKLGGQLAVWVGQPPVLGELFAGIVLGNLDMLGIHVFEQAATTETVSFLAELGVVLLLFEVGLESTVADMREVIPSSGAVAVVGVVAPMVLGYGASMLAAPHATHVLHLFIGATLAATSVGITARVLRDLGALGRPETRVILGAAVIDDVLGLIVLSVVTAIAAEGTVPSPLHALKLLGLAAAFLIGALVVGRYVTPGVFRVGARLRTEGVLSALAIALCLSFAGLSALSGLAAIVGAFAAGLVLDEMHVRPFGSNTKHDIAELIRPIAATLAPIFFVRTGLSVDLRGATLHVLLLAALLGAAAVAGKLISGIGMRTRGADRLLVGIGMLPRGEVGLIFADAGARIRIDGQPLIEPSIYMAIILVIMGTTVAAPPWLALRLKRTLTPPPKLEAAEE</sequence>
<organism evidence="13 14">
    <name type="scientific">Pendulispora rubella</name>
    <dbReference type="NCBI Taxonomy" id="2741070"/>
    <lineage>
        <taxon>Bacteria</taxon>
        <taxon>Pseudomonadati</taxon>
        <taxon>Myxococcota</taxon>
        <taxon>Myxococcia</taxon>
        <taxon>Myxococcales</taxon>
        <taxon>Sorangiineae</taxon>
        <taxon>Pendulisporaceae</taxon>
        <taxon>Pendulispora</taxon>
    </lineage>
</organism>
<comment type="subcellular location">
    <subcellularLocation>
        <location evidence="1">Membrane</location>
        <topology evidence="1">Multi-pass membrane protein</topology>
    </subcellularLocation>
</comment>
<feature type="transmembrane region" description="Helical" evidence="10">
    <location>
        <begin position="223"/>
        <end position="243"/>
    </location>
</feature>
<keyword evidence="5 10" id="KW-1133">Transmembrane helix</keyword>
<feature type="chain" id="PRO_5047392973" evidence="11">
    <location>
        <begin position="26"/>
        <end position="444"/>
    </location>
</feature>
<feature type="transmembrane region" description="Helical" evidence="10">
    <location>
        <begin position="64"/>
        <end position="84"/>
    </location>
</feature>
<evidence type="ECO:0000256" key="2">
    <source>
        <dbReference type="ARBA" id="ARBA00022448"/>
    </source>
</evidence>
<feature type="domain" description="Cation/H+ exchanger transmembrane" evidence="12">
    <location>
        <begin position="51"/>
        <end position="426"/>
    </location>
</feature>
<accession>A0ABZ2LD88</accession>
<evidence type="ECO:0000259" key="12">
    <source>
        <dbReference type="Pfam" id="PF00999"/>
    </source>
</evidence>
<keyword evidence="6" id="KW-0915">Sodium</keyword>
<gene>
    <name evidence="13" type="ORF">LVJ94_16880</name>
</gene>
<keyword evidence="9" id="KW-0739">Sodium transport</keyword>
<feature type="transmembrane region" description="Helical" evidence="10">
    <location>
        <begin position="127"/>
        <end position="148"/>
    </location>
</feature>
<dbReference type="PANTHER" id="PTHR43562">
    <property type="entry name" value="NAPA-TYPE SODIUM/HYDROGEN ANTIPORTER"/>
    <property type="match status" value="1"/>
</dbReference>
<keyword evidence="3" id="KW-0050">Antiport</keyword>
<evidence type="ECO:0000256" key="7">
    <source>
        <dbReference type="ARBA" id="ARBA00023065"/>
    </source>
</evidence>
<evidence type="ECO:0000313" key="13">
    <source>
        <dbReference type="EMBL" id="WXB08898.1"/>
    </source>
</evidence>
<evidence type="ECO:0000256" key="11">
    <source>
        <dbReference type="SAM" id="SignalP"/>
    </source>
</evidence>
<evidence type="ECO:0000256" key="1">
    <source>
        <dbReference type="ARBA" id="ARBA00004141"/>
    </source>
</evidence>
<feature type="transmembrane region" description="Helical" evidence="10">
    <location>
        <begin position="342"/>
        <end position="363"/>
    </location>
</feature>
<dbReference type="PANTHER" id="PTHR43562:SF3">
    <property type="entry name" value="SODIUM ION_PROTON EXCHANGER (EUROFUNG)"/>
    <property type="match status" value="1"/>
</dbReference>
<dbReference type="InterPro" id="IPR006153">
    <property type="entry name" value="Cation/H_exchanger_TM"/>
</dbReference>
<dbReference type="EMBL" id="CP089983">
    <property type="protein sequence ID" value="WXB08898.1"/>
    <property type="molecule type" value="Genomic_DNA"/>
</dbReference>
<feature type="transmembrane region" description="Helical" evidence="10">
    <location>
        <begin position="406"/>
        <end position="427"/>
    </location>
</feature>
<feature type="transmembrane region" description="Helical" evidence="10">
    <location>
        <begin position="188"/>
        <end position="211"/>
    </location>
</feature>
<dbReference type="InterPro" id="IPR038770">
    <property type="entry name" value="Na+/solute_symporter_sf"/>
</dbReference>
<keyword evidence="14" id="KW-1185">Reference proteome</keyword>
<dbReference type="Pfam" id="PF00999">
    <property type="entry name" value="Na_H_Exchanger"/>
    <property type="match status" value="1"/>
</dbReference>
<keyword evidence="2" id="KW-0813">Transport</keyword>
<evidence type="ECO:0000256" key="8">
    <source>
        <dbReference type="ARBA" id="ARBA00023136"/>
    </source>
</evidence>
<feature type="transmembrane region" description="Helical" evidence="10">
    <location>
        <begin position="37"/>
        <end position="57"/>
    </location>
</feature>
<dbReference type="RefSeq" id="WP_394838572.1">
    <property type="nucleotide sequence ID" value="NZ_CP089929.1"/>
</dbReference>
<evidence type="ECO:0000256" key="4">
    <source>
        <dbReference type="ARBA" id="ARBA00022692"/>
    </source>
</evidence>
<evidence type="ECO:0000256" key="9">
    <source>
        <dbReference type="ARBA" id="ARBA00023201"/>
    </source>
</evidence>
<evidence type="ECO:0000256" key="5">
    <source>
        <dbReference type="ARBA" id="ARBA00022989"/>
    </source>
</evidence>
<feature type="transmembrane region" description="Helical" evidence="10">
    <location>
        <begin position="263"/>
        <end position="292"/>
    </location>
</feature>
<keyword evidence="8 10" id="KW-0472">Membrane</keyword>
<evidence type="ECO:0000256" key="6">
    <source>
        <dbReference type="ARBA" id="ARBA00023053"/>
    </source>
</evidence>
<name>A0ABZ2LD88_9BACT</name>
<evidence type="ECO:0000313" key="14">
    <source>
        <dbReference type="Proteomes" id="UP001374803"/>
    </source>
</evidence>
<proteinExistence type="predicted"/>
<feature type="signal peptide" evidence="11">
    <location>
        <begin position="1"/>
        <end position="25"/>
    </location>
</feature>
<feature type="transmembrane region" description="Helical" evidence="10">
    <location>
        <begin position="154"/>
        <end position="176"/>
    </location>
</feature>
<reference evidence="13" key="1">
    <citation type="submission" date="2021-12" db="EMBL/GenBank/DDBJ databases">
        <title>Discovery of the Pendulisporaceae a myxobacterial family with distinct sporulation behavior and unique specialized metabolism.</title>
        <authorList>
            <person name="Garcia R."/>
            <person name="Popoff A."/>
            <person name="Bader C.D."/>
            <person name="Loehr J."/>
            <person name="Walesch S."/>
            <person name="Walt C."/>
            <person name="Boldt J."/>
            <person name="Bunk B."/>
            <person name="Haeckl F.J.F.P.J."/>
            <person name="Gunesch A.P."/>
            <person name="Birkelbach J."/>
            <person name="Nuebel U."/>
            <person name="Pietschmann T."/>
            <person name="Bach T."/>
            <person name="Mueller R."/>
        </authorList>
    </citation>
    <scope>NUCLEOTIDE SEQUENCE</scope>
    <source>
        <strain evidence="13">MSr11367</strain>
    </source>
</reference>
<evidence type="ECO:0000256" key="10">
    <source>
        <dbReference type="SAM" id="Phobius"/>
    </source>
</evidence>
<keyword evidence="4 10" id="KW-0812">Transmembrane</keyword>